<keyword evidence="1" id="KW-0812">Transmembrane</keyword>
<dbReference type="AlphaFoldDB" id="A0A078S235"/>
<keyword evidence="1" id="KW-0472">Membrane</keyword>
<feature type="transmembrane region" description="Helical" evidence="1">
    <location>
        <begin position="126"/>
        <end position="154"/>
    </location>
</feature>
<evidence type="ECO:0000313" key="3">
    <source>
        <dbReference type="Proteomes" id="UP000028013"/>
    </source>
</evidence>
<reference evidence="2 3" key="1">
    <citation type="submission" date="2014-04" db="EMBL/GenBank/DDBJ databases">
        <authorList>
            <person name="Sears C."/>
            <person name="Carroll K."/>
            <person name="Sack B.R."/>
            <person name="Qadri F."/>
            <person name="Myers L.L."/>
            <person name="Chung G.-T."/>
            <person name="Escheverria P."/>
            <person name="Fraser C.M."/>
            <person name="Sadzewicz L."/>
            <person name="Shefchek K.A."/>
            <person name="Tallon L."/>
            <person name="Das S.P."/>
            <person name="Daugherty S."/>
            <person name="Mongodin E.F."/>
        </authorList>
    </citation>
    <scope>NUCLEOTIDE SEQUENCE [LARGE SCALE GENOMIC DNA]</scope>
    <source>
        <strain evidence="2 3">3978 T3 ii</strain>
    </source>
</reference>
<evidence type="ECO:0000256" key="1">
    <source>
        <dbReference type="SAM" id="Phobius"/>
    </source>
</evidence>
<gene>
    <name evidence="2" type="ORF">M094_1672</name>
</gene>
<dbReference type="RefSeq" id="WP_070101133.1">
    <property type="nucleotide sequence ID" value="NZ_JNHN01000174.1"/>
</dbReference>
<dbReference type="EMBL" id="JNHN01000174">
    <property type="protein sequence ID" value="KDS50741.1"/>
    <property type="molecule type" value="Genomic_DNA"/>
</dbReference>
<dbReference type="PATRIC" id="fig|1339349.3.peg.2825"/>
<sequence>MENQEFPKGVGFAPFLRSFMSNSSISIDELAVAMTMSKYAITRLAEGKSYPTDVCYAEFCIMFTVVLGKDFDAYKKMTRKDKDDLVAKIMASGGSACTVAGMISLISASGVVAGLSAAGITSGLAAIGGIIGGGMLAGIAVVAAAPLVVGAILYSLCKPKDKKADFLLAYRYDLDPKYEINPQDNEDEDMD</sequence>
<name>A0A078S235_BACUN</name>
<keyword evidence="1" id="KW-1133">Transmembrane helix</keyword>
<dbReference type="Proteomes" id="UP000028013">
    <property type="component" value="Unassembled WGS sequence"/>
</dbReference>
<comment type="caution">
    <text evidence="2">The sequence shown here is derived from an EMBL/GenBank/DDBJ whole genome shotgun (WGS) entry which is preliminary data.</text>
</comment>
<accession>A0A078S235</accession>
<evidence type="ECO:0000313" key="2">
    <source>
        <dbReference type="EMBL" id="KDS50741.1"/>
    </source>
</evidence>
<organism evidence="2 3">
    <name type="scientific">Bacteroides uniformis str. 3978 T3 ii</name>
    <dbReference type="NCBI Taxonomy" id="1339349"/>
    <lineage>
        <taxon>Bacteria</taxon>
        <taxon>Pseudomonadati</taxon>
        <taxon>Bacteroidota</taxon>
        <taxon>Bacteroidia</taxon>
        <taxon>Bacteroidales</taxon>
        <taxon>Bacteroidaceae</taxon>
        <taxon>Bacteroides</taxon>
    </lineage>
</organism>
<protein>
    <submittedName>
        <fullName evidence="2">Uncharacterized protein</fullName>
    </submittedName>
</protein>
<proteinExistence type="predicted"/>